<dbReference type="Proteomes" id="UP000636453">
    <property type="component" value="Unassembled WGS sequence"/>
</dbReference>
<dbReference type="OrthoDB" id="5493262at2"/>
<keyword evidence="3" id="KW-1185">Reference proteome</keyword>
<dbReference type="AlphaFoldDB" id="A0A919D8T0"/>
<accession>A0A919D8T0</accession>
<comment type="caution">
    <text evidence="2">The sequence shown here is derived from an EMBL/GenBank/DDBJ whole genome shotgun (WGS) entry which is preliminary data.</text>
</comment>
<sequence length="310" mass="33673">MRLPRPAAAAALAAVLAACGDTAPPPPAPKPADVAFLADLEAFRQQRLQDLMRPDGWTALTGLHWIEPGAHYAGSDRRNGLRLAMAPPHLGMFELRGGRVRFVPERGVPLTLDGAPLRGEAWLRTDADPAGPSRIGFDDGRGGAMVLRRGSRYALRTWHADAPSRLNFSGLAHWPPDDSWRIAAKFVTHPPGRTLEIHDITGNTFAAPNPGRVEFLRDGRTFALEAVEWGGQTLLIFADLTNAKGSYSAGRYLELKREAGTTAVVVDFNRSINPPCAFTPYTTCPLPPSSNRMELAVAAGEKAYTRRRTP</sequence>
<evidence type="ECO:0008006" key="4">
    <source>
        <dbReference type="Google" id="ProtNLM"/>
    </source>
</evidence>
<feature type="chain" id="PRO_5037916876" description="DUF1684 domain-containing protein" evidence="1">
    <location>
        <begin position="24"/>
        <end position="310"/>
    </location>
</feature>
<feature type="signal peptide" evidence="1">
    <location>
        <begin position="1"/>
        <end position="23"/>
    </location>
</feature>
<dbReference type="PANTHER" id="PTHR41913:SF1">
    <property type="entry name" value="DUF1684 DOMAIN-CONTAINING PROTEIN"/>
    <property type="match status" value="1"/>
</dbReference>
<organism evidence="2 3">
    <name type="scientific">Vulcaniibacterium thermophilum</name>
    <dbReference type="NCBI Taxonomy" id="1169913"/>
    <lineage>
        <taxon>Bacteria</taxon>
        <taxon>Pseudomonadati</taxon>
        <taxon>Pseudomonadota</taxon>
        <taxon>Gammaproteobacteria</taxon>
        <taxon>Lysobacterales</taxon>
        <taxon>Lysobacteraceae</taxon>
        <taxon>Vulcaniibacterium</taxon>
    </lineage>
</organism>
<dbReference type="InterPro" id="IPR012467">
    <property type="entry name" value="DUF1684"/>
</dbReference>
<dbReference type="RefSeq" id="WP_146474263.1">
    <property type="nucleotide sequence ID" value="NZ_BNCF01000001.1"/>
</dbReference>
<keyword evidence="1" id="KW-0732">Signal</keyword>
<dbReference type="EMBL" id="BNCF01000001">
    <property type="protein sequence ID" value="GHE25489.1"/>
    <property type="molecule type" value="Genomic_DNA"/>
</dbReference>
<gene>
    <name evidence="2" type="ORF">GCM10007167_02510</name>
</gene>
<protein>
    <recommendedName>
        <fullName evidence="4">DUF1684 domain-containing protein</fullName>
    </recommendedName>
</protein>
<name>A0A919D8T0_9GAMM</name>
<evidence type="ECO:0000313" key="3">
    <source>
        <dbReference type="Proteomes" id="UP000636453"/>
    </source>
</evidence>
<dbReference type="Pfam" id="PF07920">
    <property type="entry name" value="DUF1684"/>
    <property type="match status" value="1"/>
</dbReference>
<reference evidence="2" key="1">
    <citation type="journal article" date="2014" name="Int. J. Syst. Evol. Microbiol.">
        <title>Complete genome sequence of Corynebacterium casei LMG S-19264T (=DSM 44701T), isolated from a smear-ripened cheese.</title>
        <authorList>
            <consortium name="US DOE Joint Genome Institute (JGI-PGF)"/>
            <person name="Walter F."/>
            <person name="Albersmeier A."/>
            <person name="Kalinowski J."/>
            <person name="Ruckert C."/>
        </authorList>
    </citation>
    <scope>NUCLEOTIDE SEQUENCE</scope>
    <source>
        <strain evidence="2">KCTC 32020</strain>
    </source>
</reference>
<reference evidence="2" key="2">
    <citation type="submission" date="2020-09" db="EMBL/GenBank/DDBJ databases">
        <authorList>
            <person name="Sun Q."/>
            <person name="Kim S."/>
        </authorList>
    </citation>
    <scope>NUCLEOTIDE SEQUENCE</scope>
    <source>
        <strain evidence="2">KCTC 32020</strain>
    </source>
</reference>
<proteinExistence type="predicted"/>
<dbReference type="PROSITE" id="PS51257">
    <property type="entry name" value="PROKAR_LIPOPROTEIN"/>
    <property type="match status" value="1"/>
</dbReference>
<evidence type="ECO:0000313" key="2">
    <source>
        <dbReference type="EMBL" id="GHE25489.1"/>
    </source>
</evidence>
<dbReference type="PANTHER" id="PTHR41913">
    <property type="entry name" value="DUF1684 DOMAIN-CONTAINING PROTEIN"/>
    <property type="match status" value="1"/>
</dbReference>
<evidence type="ECO:0000256" key="1">
    <source>
        <dbReference type="SAM" id="SignalP"/>
    </source>
</evidence>